<dbReference type="HOGENOM" id="CLU_1542549_0_0_1"/>
<evidence type="ECO:0000313" key="3">
    <source>
        <dbReference type="EnsemblPlants" id="OPUNC11G18850.1"/>
    </source>
</evidence>
<name>A0A0E0MI14_ORYPU</name>
<evidence type="ECO:0000259" key="2">
    <source>
        <dbReference type="Pfam" id="PF07714"/>
    </source>
</evidence>
<dbReference type="GO" id="GO:0004672">
    <property type="term" value="F:protein kinase activity"/>
    <property type="evidence" value="ECO:0007669"/>
    <property type="project" value="InterPro"/>
</dbReference>
<evidence type="ECO:0000256" key="1">
    <source>
        <dbReference type="SAM" id="MobiDB-lite"/>
    </source>
</evidence>
<organism evidence="3">
    <name type="scientific">Oryza punctata</name>
    <name type="common">Red rice</name>
    <dbReference type="NCBI Taxonomy" id="4537"/>
    <lineage>
        <taxon>Eukaryota</taxon>
        <taxon>Viridiplantae</taxon>
        <taxon>Streptophyta</taxon>
        <taxon>Embryophyta</taxon>
        <taxon>Tracheophyta</taxon>
        <taxon>Spermatophyta</taxon>
        <taxon>Magnoliopsida</taxon>
        <taxon>Liliopsida</taxon>
        <taxon>Poales</taxon>
        <taxon>Poaceae</taxon>
        <taxon>BOP clade</taxon>
        <taxon>Oryzoideae</taxon>
        <taxon>Oryzeae</taxon>
        <taxon>Oryzinae</taxon>
        <taxon>Oryza</taxon>
    </lineage>
</organism>
<dbReference type="EnsemblPlants" id="OPUNC11G18850.1">
    <property type="protein sequence ID" value="OPUNC11G18850.1"/>
    <property type="gene ID" value="OPUNC11G18850"/>
</dbReference>
<dbReference type="PANTHER" id="PTHR27006">
    <property type="entry name" value="PROMASTIGOTE SURFACE ANTIGEN PROTEIN PSA"/>
    <property type="match status" value="1"/>
</dbReference>
<dbReference type="Gramene" id="OPUNC11G18850.1">
    <property type="protein sequence ID" value="OPUNC11G18850.1"/>
    <property type="gene ID" value="OPUNC11G18850"/>
</dbReference>
<dbReference type="PANTHER" id="PTHR27006:SF601">
    <property type="entry name" value="PROTEIN KINASE DOMAIN-CONTAINING PROTEIN"/>
    <property type="match status" value="1"/>
</dbReference>
<accession>A0A0E0MI14</accession>
<dbReference type="SUPFAM" id="SSF56112">
    <property type="entry name" value="Protein kinase-like (PK-like)"/>
    <property type="match status" value="1"/>
</dbReference>
<dbReference type="STRING" id="4537.A0A0E0MI14"/>
<sequence>MAVVAHPDAVARGRGEGGDSVSPPSLPPRSGRRGGRRAVHGGAPSLLDPAGLRPPAAIAVEAGHRAAAGGSSGRRAPEVAGKLPNGVEVAVQRRDISSHQGEDEFMAEIDVIPKLRRKNIIELIEFCAPGEECILVYEYISNGSLASIIRGKFSILTKTKASISFLGHCLTSSL</sequence>
<dbReference type="Pfam" id="PF07714">
    <property type="entry name" value="PK_Tyr_Ser-Thr"/>
    <property type="match status" value="1"/>
</dbReference>
<protein>
    <recommendedName>
        <fullName evidence="2">Serine-threonine/tyrosine-protein kinase catalytic domain-containing protein</fullName>
    </recommendedName>
</protein>
<reference evidence="3" key="2">
    <citation type="submission" date="2018-05" db="EMBL/GenBank/DDBJ databases">
        <title>OpunRS2 (Oryza punctata Reference Sequence Version 2).</title>
        <authorList>
            <person name="Zhang J."/>
            <person name="Kudrna D."/>
            <person name="Lee S."/>
            <person name="Talag J."/>
            <person name="Welchert J."/>
            <person name="Wing R.A."/>
        </authorList>
    </citation>
    <scope>NUCLEOTIDE SEQUENCE [LARGE SCALE GENOMIC DNA]</scope>
</reference>
<dbReference type="InterPro" id="IPR001245">
    <property type="entry name" value="Ser-Thr/Tyr_kinase_cat_dom"/>
</dbReference>
<dbReference type="InterPro" id="IPR011009">
    <property type="entry name" value="Kinase-like_dom_sf"/>
</dbReference>
<proteinExistence type="predicted"/>
<feature type="domain" description="Serine-threonine/tyrosine-protein kinase catalytic" evidence="2">
    <location>
        <begin position="85"/>
        <end position="156"/>
    </location>
</feature>
<reference evidence="3" key="1">
    <citation type="submission" date="2015-04" db="UniProtKB">
        <authorList>
            <consortium name="EnsemblPlants"/>
        </authorList>
    </citation>
    <scope>IDENTIFICATION</scope>
</reference>
<dbReference type="Gene3D" id="3.30.200.20">
    <property type="entry name" value="Phosphorylase Kinase, domain 1"/>
    <property type="match status" value="1"/>
</dbReference>
<evidence type="ECO:0000313" key="4">
    <source>
        <dbReference type="Proteomes" id="UP000026962"/>
    </source>
</evidence>
<feature type="compositionally biased region" description="Basic residues" evidence="1">
    <location>
        <begin position="30"/>
        <end position="39"/>
    </location>
</feature>
<keyword evidence="4" id="KW-1185">Reference proteome</keyword>
<dbReference type="Proteomes" id="UP000026962">
    <property type="component" value="Chromosome 11"/>
</dbReference>
<feature type="region of interest" description="Disordered" evidence="1">
    <location>
        <begin position="1"/>
        <end position="51"/>
    </location>
</feature>
<dbReference type="AlphaFoldDB" id="A0A0E0MI14"/>